<dbReference type="OrthoDB" id="18193at2759"/>
<organism evidence="1 2">
    <name type="scientific">Gongylonema pulchrum</name>
    <dbReference type="NCBI Taxonomy" id="637853"/>
    <lineage>
        <taxon>Eukaryota</taxon>
        <taxon>Metazoa</taxon>
        <taxon>Ecdysozoa</taxon>
        <taxon>Nematoda</taxon>
        <taxon>Chromadorea</taxon>
        <taxon>Rhabditida</taxon>
        <taxon>Spirurina</taxon>
        <taxon>Spiruromorpha</taxon>
        <taxon>Spiruroidea</taxon>
        <taxon>Gongylonematidae</taxon>
        <taxon>Gongylonema</taxon>
    </lineage>
</organism>
<gene>
    <name evidence="1" type="ORF">GPUH_LOCUS6031</name>
</gene>
<dbReference type="Proteomes" id="UP000271098">
    <property type="component" value="Unassembled WGS sequence"/>
</dbReference>
<evidence type="ECO:0000313" key="1">
    <source>
        <dbReference type="EMBL" id="VDK53151.1"/>
    </source>
</evidence>
<accession>A0A3P6SFZ1</accession>
<sequence length="103" mass="11956">MFQICVQDCSYLVDVVTLENQLTEEQWLKFFKALLCDSNATKLGFDLVNDMRVVRATFPFLQPLPEMKNLICILKLVNSKQAFDDLLAFASNWDIGNSFYFEM</sequence>
<dbReference type="Gene3D" id="3.30.420.10">
    <property type="entry name" value="Ribonuclease H-like superfamily/Ribonuclease H"/>
    <property type="match status" value="1"/>
</dbReference>
<dbReference type="GO" id="GO:0003676">
    <property type="term" value="F:nucleic acid binding"/>
    <property type="evidence" value="ECO:0007669"/>
    <property type="project" value="InterPro"/>
</dbReference>
<evidence type="ECO:0000313" key="2">
    <source>
        <dbReference type="Proteomes" id="UP000271098"/>
    </source>
</evidence>
<name>A0A3P6SFZ1_9BILA</name>
<dbReference type="InterPro" id="IPR012337">
    <property type="entry name" value="RNaseH-like_sf"/>
</dbReference>
<keyword evidence="2" id="KW-1185">Reference proteome</keyword>
<dbReference type="AlphaFoldDB" id="A0A3P6SFZ1"/>
<proteinExistence type="predicted"/>
<dbReference type="EMBL" id="UYRT01013554">
    <property type="protein sequence ID" value="VDK53151.1"/>
    <property type="molecule type" value="Genomic_DNA"/>
</dbReference>
<reference evidence="1 2" key="1">
    <citation type="submission" date="2018-11" db="EMBL/GenBank/DDBJ databases">
        <authorList>
            <consortium name="Pathogen Informatics"/>
        </authorList>
    </citation>
    <scope>NUCLEOTIDE SEQUENCE [LARGE SCALE GENOMIC DNA]</scope>
</reference>
<dbReference type="SUPFAM" id="SSF53098">
    <property type="entry name" value="Ribonuclease H-like"/>
    <property type="match status" value="1"/>
</dbReference>
<dbReference type="InterPro" id="IPR036397">
    <property type="entry name" value="RNaseH_sf"/>
</dbReference>
<protein>
    <submittedName>
        <fullName evidence="1">Uncharacterized protein</fullName>
    </submittedName>
</protein>